<sequence length="421" mass="47765">MKKVFISVAVFITTLTSSFANNPNPPKWDGTLLVNKDDGKYTIFVDRTLDLELMEIVAKVNGELYNHDVEKSGRIFVIEDDGNMGWIQVKQEDQSVSSVSLASFMNSPLDYIYGRLAAMDMKEEDGMYAKTSSKSAEATQLEKQLNYPSDNLSVSEKVSTSSSAAMMESSNMMKESLENAGVHPSSGSSLEIQEGQYSDNINLEKNDSNLLDTPTIDSEIDQPEFKKMRAFSTDIQTGYNQFMTDYDPLNYNLKKGDEVPEDVKLTAAFMDENYTIVEDYGEWLIVESKKNNKKYAFNGYHIFKFDKEAFDITYNHEEEIENFMVENSISFRPIDRRNLGVFVANQQVAKLKHKTPYKVSIVNNTMSIQGKKLNELSFVQDGKHCVVKSGKDKETKVLLDSPNSNTLAEKKSYYRHYFGAK</sequence>
<feature type="compositionally biased region" description="Low complexity" evidence="1">
    <location>
        <begin position="153"/>
        <end position="168"/>
    </location>
</feature>
<evidence type="ECO:0000256" key="1">
    <source>
        <dbReference type="SAM" id="MobiDB-lite"/>
    </source>
</evidence>
<feature type="region of interest" description="Disordered" evidence="1">
    <location>
        <begin position="144"/>
        <end position="168"/>
    </location>
</feature>
<organism evidence="3 4">
    <name type="scientific">Sediminitomix flava</name>
    <dbReference type="NCBI Taxonomy" id="379075"/>
    <lineage>
        <taxon>Bacteria</taxon>
        <taxon>Pseudomonadati</taxon>
        <taxon>Bacteroidota</taxon>
        <taxon>Cytophagia</taxon>
        <taxon>Cytophagales</taxon>
        <taxon>Flammeovirgaceae</taxon>
        <taxon>Sediminitomix</taxon>
    </lineage>
</organism>
<evidence type="ECO:0008006" key="5">
    <source>
        <dbReference type="Google" id="ProtNLM"/>
    </source>
</evidence>
<keyword evidence="4" id="KW-1185">Reference proteome</keyword>
<dbReference type="EMBL" id="QGDO01000003">
    <property type="protein sequence ID" value="PWJ42032.1"/>
    <property type="molecule type" value="Genomic_DNA"/>
</dbReference>
<name>A0A315Z9S7_SEDFL</name>
<evidence type="ECO:0000313" key="4">
    <source>
        <dbReference type="Proteomes" id="UP000245535"/>
    </source>
</evidence>
<dbReference type="AlphaFoldDB" id="A0A315Z9S7"/>
<evidence type="ECO:0000313" key="3">
    <source>
        <dbReference type="EMBL" id="PWJ42032.1"/>
    </source>
</evidence>
<feature type="chain" id="PRO_5016257235" description="SH3 domain-containing protein" evidence="2">
    <location>
        <begin position="21"/>
        <end position="421"/>
    </location>
</feature>
<evidence type="ECO:0000256" key="2">
    <source>
        <dbReference type="SAM" id="SignalP"/>
    </source>
</evidence>
<keyword evidence="2" id="KW-0732">Signal</keyword>
<proteinExistence type="predicted"/>
<protein>
    <recommendedName>
        <fullName evidence="5">SH3 domain-containing protein</fullName>
    </recommendedName>
</protein>
<dbReference type="Proteomes" id="UP000245535">
    <property type="component" value="Unassembled WGS sequence"/>
</dbReference>
<feature type="signal peptide" evidence="2">
    <location>
        <begin position="1"/>
        <end position="20"/>
    </location>
</feature>
<comment type="caution">
    <text evidence="3">The sequence shown here is derived from an EMBL/GenBank/DDBJ whole genome shotgun (WGS) entry which is preliminary data.</text>
</comment>
<dbReference type="RefSeq" id="WP_109618616.1">
    <property type="nucleotide sequence ID" value="NZ_QGDO01000003.1"/>
</dbReference>
<accession>A0A315Z9S7</accession>
<reference evidence="3 4" key="1">
    <citation type="submission" date="2018-03" db="EMBL/GenBank/DDBJ databases">
        <title>Genomic Encyclopedia of Archaeal and Bacterial Type Strains, Phase II (KMG-II): from individual species to whole genera.</title>
        <authorList>
            <person name="Goeker M."/>
        </authorList>
    </citation>
    <scope>NUCLEOTIDE SEQUENCE [LARGE SCALE GENOMIC DNA]</scope>
    <source>
        <strain evidence="3 4">DSM 28229</strain>
    </source>
</reference>
<gene>
    <name evidence="3" type="ORF">BC781_103282</name>
</gene>